<evidence type="ECO:0000313" key="3">
    <source>
        <dbReference type="Proteomes" id="UP000434409"/>
    </source>
</evidence>
<evidence type="ECO:0000256" key="1">
    <source>
        <dbReference type="SAM" id="SignalP"/>
    </source>
</evidence>
<keyword evidence="3" id="KW-1185">Reference proteome</keyword>
<organism evidence="2 3">
    <name type="scientific">Suipraeoptans intestinalis</name>
    <dbReference type="NCBI Taxonomy" id="2606628"/>
    <lineage>
        <taxon>Bacteria</taxon>
        <taxon>Bacillati</taxon>
        <taxon>Bacillota</taxon>
        <taxon>Clostridia</taxon>
        <taxon>Lachnospirales</taxon>
        <taxon>Lachnospiraceae</taxon>
        <taxon>Suipraeoptans</taxon>
    </lineage>
</organism>
<gene>
    <name evidence="2" type="ORF">FYJ34_04700</name>
</gene>
<dbReference type="AlphaFoldDB" id="A0A6N7V147"/>
<sequence length="433" mass="45928">MRKKLVSLVLAGALLFSQGGLAVRAAEPEESGAVTNQDQSITASVNPTQIGEAGGDVTLTLNGQGLTADAWNVDVKTYTQDGNMEMTGRYPAAVKEKRADGATITIPINKMKNGLEYRILVTDSNGSEIQQLKVMQDGKAASTVSLLPSTVAMTDDTTVVATFEQDVTAGGEAEKIKPLIYLASDGDDQANRRNLEAADTVTVEGKTVTIKLAQKYDAKADTALYVKEGALKTADGKLVKDFKWAVMSRPHVDDIQVTPGILSAEGGQVVATLKGVRLDTLSKDQIQAKLIRGAETSPAEIPIEVTPGAEPTLTYTLPANETDNTISYLLKVEVDKVPIYEPTVENPAKAAVVSVLPKGKTAGDQTLSHMSISVLSGSEEGATSTHAVVTVRKSLGQLKVHLKLSGTNLDDTKTKIRAVDENGIVWPVIHVPE</sequence>
<feature type="chain" id="PRO_5039100143" evidence="1">
    <location>
        <begin position="23"/>
        <end position="433"/>
    </location>
</feature>
<dbReference type="RefSeq" id="WP_154476670.1">
    <property type="nucleotide sequence ID" value="NZ_VULY01000018.1"/>
</dbReference>
<protein>
    <submittedName>
        <fullName evidence="2">Uncharacterized protein</fullName>
    </submittedName>
</protein>
<accession>A0A6N7V147</accession>
<name>A0A6N7V147_9FIRM</name>
<keyword evidence="1" id="KW-0732">Signal</keyword>
<reference evidence="2 3" key="1">
    <citation type="submission" date="2019-08" db="EMBL/GenBank/DDBJ databases">
        <title>In-depth cultivation of the pig gut microbiome towards novel bacterial diversity and tailored functional studies.</title>
        <authorList>
            <person name="Wylensek D."/>
            <person name="Hitch T.C.A."/>
            <person name="Clavel T."/>
        </authorList>
    </citation>
    <scope>NUCLEOTIDE SEQUENCE [LARGE SCALE GENOMIC DNA]</scope>
    <source>
        <strain evidence="2 3">68-1-5</strain>
    </source>
</reference>
<proteinExistence type="predicted"/>
<evidence type="ECO:0000313" key="2">
    <source>
        <dbReference type="EMBL" id="MSR93576.1"/>
    </source>
</evidence>
<dbReference type="Proteomes" id="UP000434409">
    <property type="component" value="Unassembled WGS sequence"/>
</dbReference>
<feature type="signal peptide" evidence="1">
    <location>
        <begin position="1"/>
        <end position="22"/>
    </location>
</feature>
<dbReference type="EMBL" id="VULY01000018">
    <property type="protein sequence ID" value="MSR93576.1"/>
    <property type="molecule type" value="Genomic_DNA"/>
</dbReference>
<comment type="caution">
    <text evidence="2">The sequence shown here is derived from an EMBL/GenBank/DDBJ whole genome shotgun (WGS) entry which is preliminary data.</text>
</comment>